<dbReference type="InterPro" id="IPR051035">
    <property type="entry name" value="Mito_inheritance_9"/>
</dbReference>
<evidence type="ECO:0000256" key="1">
    <source>
        <dbReference type="ARBA" id="ARBA00004173"/>
    </source>
</evidence>
<sequence length="384" mass="43395">MDHVSGVPLHERWDSMTTLQRALCVRTLSLLVKEMAELKFPTYGSIYFSDAPIPSSSKIDLGNGFCLGPHCGYPAWPCHPRNLTALLNRLSTTGPHRDLESYCAYLIDVGLAKLPSQNATPSKPAFWGSIQDHRQLLEVTSKVMKNLIQLPQIQGVAAPMLLHPDFHKRNIFVDEKDPSKVTALIDWQSTCINPTFMFSSEEPDFAALPQQLYSVIKDNLPNSDETGSVEKDAEVCRRTFELTMQGHAPVFHQARATSRELVRIFKYCSSSWNNSVVPLRQELIDFSSRWTSLGLSGECPYQPTADLLEQHSHDYEEWKVAQQVKDLVVQATNSNSDGWVHKDIWDAAQDVNQTVYREWLRSQDGEDGLSPIEAKLTYPFDVNE</sequence>
<proteinExistence type="inferred from homology"/>
<dbReference type="Proteomes" id="UP000327013">
    <property type="component" value="Unassembled WGS sequence"/>
</dbReference>
<accession>A0A5N6KWW0</accession>
<comment type="similarity">
    <text evidence="2">Belongs to the AIM9 family.</text>
</comment>
<comment type="subcellular location">
    <subcellularLocation>
        <location evidence="1">Mitochondrion</location>
    </subcellularLocation>
</comment>
<evidence type="ECO:0000313" key="8">
    <source>
        <dbReference type="EMBL" id="KAB8356463.1"/>
    </source>
</evidence>
<dbReference type="Gene3D" id="3.90.1200.10">
    <property type="match status" value="1"/>
</dbReference>
<evidence type="ECO:0000256" key="6">
    <source>
        <dbReference type="ARBA" id="ARBA00031849"/>
    </source>
</evidence>
<evidence type="ECO:0000256" key="3">
    <source>
        <dbReference type="ARBA" id="ARBA00016197"/>
    </source>
</evidence>
<dbReference type="SUPFAM" id="SSF56112">
    <property type="entry name" value="Protein kinase-like (PK-like)"/>
    <property type="match status" value="1"/>
</dbReference>
<evidence type="ECO:0000256" key="2">
    <source>
        <dbReference type="ARBA" id="ARBA00005543"/>
    </source>
</evidence>
<protein>
    <recommendedName>
        <fullName evidence="3">Altered inheritance of mitochondria protein 9, mitochondrial</fullName>
    </recommendedName>
    <alternativeName>
        <fullName evidence="6">Found in mitochondrial proteome protein 29</fullName>
    </alternativeName>
</protein>
<dbReference type="Pfam" id="PF01636">
    <property type="entry name" value="APH"/>
    <property type="match status" value="1"/>
</dbReference>
<name>A0A5N6KWW0_9ROSI</name>
<reference evidence="8 9" key="1">
    <citation type="submission" date="2019-06" db="EMBL/GenBank/DDBJ databases">
        <title>A chromosomal-level reference genome of Carpinus fangiana (Coryloideae, Betulaceae).</title>
        <authorList>
            <person name="Yang X."/>
            <person name="Wang Z."/>
            <person name="Zhang L."/>
            <person name="Hao G."/>
            <person name="Liu J."/>
            <person name="Yang Y."/>
        </authorList>
    </citation>
    <scope>NUCLEOTIDE SEQUENCE [LARGE SCALE GENOMIC DNA]</scope>
    <source>
        <strain evidence="8">Cfa_2016G</strain>
        <tissue evidence="8">Leaf</tissue>
    </source>
</reference>
<dbReference type="InterPro" id="IPR011009">
    <property type="entry name" value="Kinase-like_dom_sf"/>
</dbReference>
<dbReference type="OrthoDB" id="1471945at2759"/>
<gene>
    <name evidence="8" type="ORF">FH972_024046</name>
</gene>
<evidence type="ECO:0000256" key="4">
    <source>
        <dbReference type="ARBA" id="ARBA00022946"/>
    </source>
</evidence>
<dbReference type="EMBL" id="VIBQ01000016">
    <property type="protein sequence ID" value="KAB8356463.1"/>
    <property type="molecule type" value="Genomic_DNA"/>
</dbReference>
<dbReference type="InterPro" id="IPR002575">
    <property type="entry name" value="Aminoglycoside_PTrfase"/>
</dbReference>
<keyword evidence="5" id="KW-0496">Mitochondrion</keyword>
<dbReference type="PANTHER" id="PTHR36091:SF1">
    <property type="entry name" value="ALTERED INHERITANCE OF MITOCHONDRIA PROTEIN 9, MITOCHONDRIAL"/>
    <property type="match status" value="1"/>
</dbReference>
<evidence type="ECO:0000256" key="5">
    <source>
        <dbReference type="ARBA" id="ARBA00023128"/>
    </source>
</evidence>
<dbReference type="PANTHER" id="PTHR36091">
    <property type="entry name" value="ALTERED INHERITANCE OF MITOCHONDRIA PROTEIN 9, MITOCHONDRIAL"/>
    <property type="match status" value="1"/>
</dbReference>
<keyword evidence="4" id="KW-0809">Transit peptide</keyword>
<evidence type="ECO:0000313" key="9">
    <source>
        <dbReference type="Proteomes" id="UP000327013"/>
    </source>
</evidence>
<evidence type="ECO:0000259" key="7">
    <source>
        <dbReference type="Pfam" id="PF01636"/>
    </source>
</evidence>
<dbReference type="GO" id="GO:0005739">
    <property type="term" value="C:mitochondrion"/>
    <property type="evidence" value="ECO:0007669"/>
    <property type="project" value="UniProtKB-SubCell"/>
</dbReference>
<keyword evidence="9" id="KW-1185">Reference proteome</keyword>
<organism evidence="8 9">
    <name type="scientific">Carpinus fangiana</name>
    <dbReference type="NCBI Taxonomy" id="176857"/>
    <lineage>
        <taxon>Eukaryota</taxon>
        <taxon>Viridiplantae</taxon>
        <taxon>Streptophyta</taxon>
        <taxon>Embryophyta</taxon>
        <taxon>Tracheophyta</taxon>
        <taxon>Spermatophyta</taxon>
        <taxon>Magnoliopsida</taxon>
        <taxon>eudicotyledons</taxon>
        <taxon>Gunneridae</taxon>
        <taxon>Pentapetalae</taxon>
        <taxon>rosids</taxon>
        <taxon>fabids</taxon>
        <taxon>Fagales</taxon>
        <taxon>Betulaceae</taxon>
        <taxon>Carpinus</taxon>
    </lineage>
</organism>
<dbReference type="AlphaFoldDB" id="A0A5N6KWW0"/>
<comment type="caution">
    <text evidence="8">The sequence shown here is derived from an EMBL/GenBank/DDBJ whole genome shotgun (WGS) entry which is preliminary data.</text>
</comment>
<feature type="domain" description="Aminoglycoside phosphotransferase" evidence="7">
    <location>
        <begin position="152"/>
        <end position="194"/>
    </location>
</feature>